<dbReference type="PRINTS" id="PR00081">
    <property type="entry name" value="GDHRDH"/>
</dbReference>
<dbReference type="Gene3D" id="3.40.50.720">
    <property type="entry name" value="NAD(P)-binding Rossmann-like Domain"/>
    <property type="match status" value="1"/>
</dbReference>
<gene>
    <name evidence="1" type="ORF">LMH87_007294</name>
</gene>
<sequence>MATYLVTGVSRGLGFEFLRQLSAEPNNLVVGLVRDQAATLAKVEAELASPSNVHILQADIADYASLKSSVDKIADITGSKIDYIIANAALVSRWSAYKDIGSLGSDPDGLDNDLRRSFDINVIGNIHLFNLFMPFVLNGRVKKVVALSTGMADLDLVNDYSIQVGAPYSISKAALNLAVAKFNARYKREGVLFLSISPGFVETGQDQDATEEEKRETAAMGAAFAKYAPHFTGPDTPEASVKNVLRVISTASVETGHGGAFISHLGNKQWL</sequence>
<dbReference type="InterPro" id="IPR052184">
    <property type="entry name" value="SDR_enzymes"/>
</dbReference>
<dbReference type="Proteomes" id="UP001144673">
    <property type="component" value="Chromosome 1"/>
</dbReference>
<dbReference type="Pfam" id="PF00106">
    <property type="entry name" value="adh_short"/>
    <property type="match status" value="1"/>
</dbReference>
<dbReference type="PANTHER" id="PTHR45458">
    <property type="entry name" value="SHORT-CHAIN DEHYDROGENASE/REDUCTASE SDR"/>
    <property type="match status" value="1"/>
</dbReference>
<dbReference type="SUPFAM" id="SSF51735">
    <property type="entry name" value="NAD(P)-binding Rossmann-fold domains"/>
    <property type="match status" value="1"/>
</dbReference>
<accession>A0A9W8USA2</accession>
<reference evidence="1" key="1">
    <citation type="journal article" date="2023" name="Access Microbiol">
        <title>De-novo genome assembly for Akanthomyces muscarius, a biocontrol agent of insect agricultural pests.</title>
        <authorList>
            <person name="Erdos Z."/>
            <person name="Studholme D.J."/>
            <person name="Raymond B."/>
            <person name="Sharma M."/>
        </authorList>
    </citation>
    <scope>NUCLEOTIDE SEQUENCE</scope>
    <source>
        <strain evidence="1">Ve6</strain>
    </source>
</reference>
<dbReference type="RefSeq" id="XP_056060586.1">
    <property type="nucleotide sequence ID" value="XM_056192358.1"/>
</dbReference>
<dbReference type="PANTHER" id="PTHR45458:SF3">
    <property type="entry name" value="CHAIN DEHYDROGENASE (ATSC), PUTATIVE-RELATED"/>
    <property type="match status" value="1"/>
</dbReference>
<comment type="caution">
    <text evidence="1">The sequence shown here is derived from an EMBL/GenBank/DDBJ whole genome shotgun (WGS) entry which is preliminary data.</text>
</comment>
<dbReference type="GeneID" id="80894453"/>
<organism evidence="1 2">
    <name type="scientific">Akanthomyces muscarius</name>
    <name type="common">Entomopathogenic fungus</name>
    <name type="synonym">Lecanicillium muscarium</name>
    <dbReference type="NCBI Taxonomy" id="2231603"/>
    <lineage>
        <taxon>Eukaryota</taxon>
        <taxon>Fungi</taxon>
        <taxon>Dikarya</taxon>
        <taxon>Ascomycota</taxon>
        <taxon>Pezizomycotina</taxon>
        <taxon>Sordariomycetes</taxon>
        <taxon>Hypocreomycetidae</taxon>
        <taxon>Hypocreales</taxon>
        <taxon>Cordycipitaceae</taxon>
        <taxon>Akanthomyces</taxon>
    </lineage>
</organism>
<evidence type="ECO:0008006" key="3">
    <source>
        <dbReference type="Google" id="ProtNLM"/>
    </source>
</evidence>
<dbReference type="AlphaFoldDB" id="A0A9W8USA2"/>
<dbReference type="EMBL" id="JAJHUN010000001">
    <property type="protein sequence ID" value="KAJ4165671.1"/>
    <property type="molecule type" value="Genomic_DNA"/>
</dbReference>
<dbReference type="GO" id="GO:0016616">
    <property type="term" value="F:oxidoreductase activity, acting on the CH-OH group of donors, NAD or NADP as acceptor"/>
    <property type="evidence" value="ECO:0007669"/>
    <property type="project" value="TreeGrafter"/>
</dbReference>
<evidence type="ECO:0000313" key="2">
    <source>
        <dbReference type="Proteomes" id="UP001144673"/>
    </source>
</evidence>
<name>A0A9W8USA2_AKAMU</name>
<keyword evidence="2" id="KW-1185">Reference proteome</keyword>
<proteinExistence type="predicted"/>
<protein>
    <recommendedName>
        <fullName evidence="3">Short chain dehydrogenase</fullName>
    </recommendedName>
</protein>
<dbReference type="InterPro" id="IPR002347">
    <property type="entry name" value="SDR_fam"/>
</dbReference>
<dbReference type="InterPro" id="IPR036291">
    <property type="entry name" value="NAD(P)-bd_dom_sf"/>
</dbReference>
<dbReference type="KEGG" id="amus:LMH87_007294"/>
<evidence type="ECO:0000313" key="1">
    <source>
        <dbReference type="EMBL" id="KAJ4165671.1"/>
    </source>
</evidence>